<dbReference type="GO" id="GO:0003677">
    <property type="term" value="F:DNA binding"/>
    <property type="evidence" value="ECO:0007669"/>
    <property type="project" value="UniProtKB-KW"/>
</dbReference>
<evidence type="ECO:0000256" key="13">
    <source>
        <dbReference type="ARBA" id="ARBA00048988"/>
    </source>
</evidence>
<dbReference type="Pfam" id="PF13361">
    <property type="entry name" value="UvrD_C"/>
    <property type="match status" value="1"/>
</dbReference>
<dbReference type="SUPFAM" id="SSF52980">
    <property type="entry name" value="Restriction endonuclease-like"/>
    <property type="match status" value="1"/>
</dbReference>
<dbReference type="InterPro" id="IPR014017">
    <property type="entry name" value="DNA_helicase_UvrD-like_C"/>
</dbReference>
<evidence type="ECO:0000313" key="17">
    <source>
        <dbReference type="EMBL" id="AFM10824.1"/>
    </source>
</evidence>
<dbReference type="GO" id="GO:0004527">
    <property type="term" value="F:exonuclease activity"/>
    <property type="evidence" value="ECO:0007669"/>
    <property type="project" value="UniProtKB-KW"/>
</dbReference>
<feature type="domain" description="UvrD-like helicase ATP-binding" evidence="16">
    <location>
        <begin position="3"/>
        <end position="326"/>
    </location>
</feature>
<dbReference type="GO" id="GO:0000725">
    <property type="term" value="P:recombinational repair"/>
    <property type="evidence" value="ECO:0007669"/>
    <property type="project" value="TreeGrafter"/>
</dbReference>
<dbReference type="Pfam" id="PF00580">
    <property type="entry name" value="UvrD-helicase"/>
    <property type="match status" value="1"/>
</dbReference>
<evidence type="ECO:0000259" key="16">
    <source>
        <dbReference type="PROSITE" id="PS51198"/>
    </source>
</evidence>
<evidence type="ECO:0000256" key="3">
    <source>
        <dbReference type="ARBA" id="ARBA00022763"/>
    </source>
</evidence>
<evidence type="ECO:0000256" key="8">
    <source>
        <dbReference type="ARBA" id="ARBA00023125"/>
    </source>
</evidence>
<dbReference type="GO" id="GO:0005524">
    <property type="term" value="F:ATP binding"/>
    <property type="evidence" value="ECO:0007669"/>
    <property type="project" value="UniProtKB-UniRule"/>
</dbReference>
<comment type="catalytic activity">
    <reaction evidence="11">
        <text>Couples ATP hydrolysis with the unwinding of duplex DNA by translocating in the 3'-5' direction.</text>
        <dbReference type="EC" id="5.6.2.4"/>
    </reaction>
</comment>
<keyword evidence="5 14" id="KW-0347">Helicase</keyword>
<evidence type="ECO:0000256" key="15">
    <source>
        <dbReference type="SAM" id="MobiDB-lite"/>
    </source>
</evidence>
<evidence type="ECO:0000256" key="6">
    <source>
        <dbReference type="ARBA" id="ARBA00022839"/>
    </source>
</evidence>
<dbReference type="SUPFAM" id="SSF52540">
    <property type="entry name" value="P-loop containing nucleoside triphosphate hydrolases"/>
    <property type="match status" value="1"/>
</dbReference>
<keyword evidence="10" id="KW-0413">Isomerase</keyword>
<evidence type="ECO:0000256" key="10">
    <source>
        <dbReference type="ARBA" id="ARBA00023235"/>
    </source>
</evidence>
<evidence type="ECO:0000256" key="7">
    <source>
        <dbReference type="ARBA" id="ARBA00022840"/>
    </source>
</evidence>
<feature type="region of interest" description="Disordered" evidence="15">
    <location>
        <begin position="702"/>
        <end position="722"/>
    </location>
</feature>
<keyword evidence="1" id="KW-0540">Nuclease</keyword>
<dbReference type="GO" id="GO:0016887">
    <property type="term" value="F:ATP hydrolysis activity"/>
    <property type="evidence" value="ECO:0007669"/>
    <property type="project" value="RHEA"/>
</dbReference>
<evidence type="ECO:0000256" key="14">
    <source>
        <dbReference type="PROSITE-ProRule" id="PRU00560"/>
    </source>
</evidence>
<dbReference type="Proteomes" id="UP000006048">
    <property type="component" value="Chromosome"/>
</dbReference>
<evidence type="ECO:0000256" key="2">
    <source>
        <dbReference type="ARBA" id="ARBA00022741"/>
    </source>
</evidence>
<evidence type="ECO:0000256" key="11">
    <source>
        <dbReference type="ARBA" id="ARBA00034617"/>
    </source>
</evidence>
<dbReference type="InterPro" id="IPR011335">
    <property type="entry name" value="Restrct_endonuc-II-like"/>
</dbReference>
<proteinExistence type="predicted"/>
<dbReference type="GO" id="GO:0009338">
    <property type="term" value="C:exodeoxyribonuclease V complex"/>
    <property type="evidence" value="ECO:0007669"/>
    <property type="project" value="TreeGrafter"/>
</dbReference>
<keyword evidence="2 14" id="KW-0547">Nucleotide-binding</keyword>
<dbReference type="RefSeq" id="WP_014801345.1">
    <property type="nucleotide sequence ID" value="NC_018020.1"/>
</dbReference>
<dbReference type="InterPro" id="IPR011604">
    <property type="entry name" value="PDDEXK-like_dom_sf"/>
</dbReference>
<evidence type="ECO:0000256" key="9">
    <source>
        <dbReference type="ARBA" id="ARBA00023204"/>
    </source>
</evidence>
<dbReference type="PROSITE" id="PS51198">
    <property type="entry name" value="UVRD_HELICASE_ATP_BIND"/>
    <property type="match status" value="1"/>
</dbReference>
<gene>
    <name evidence="17" type="ordered locus">Turpa_0162</name>
</gene>
<keyword evidence="4 14" id="KW-0378">Hydrolase</keyword>
<dbReference type="EMBL" id="CP002959">
    <property type="protein sequence ID" value="AFM10824.1"/>
    <property type="molecule type" value="Genomic_DNA"/>
</dbReference>
<evidence type="ECO:0000256" key="5">
    <source>
        <dbReference type="ARBA" id="ARBA00022806"/>
    </source>
</evidence>
<keyword evidence="6" id="KW-0269">Exonuclease</keyword>
<dbReference type="CDD" id="cd17932">
    <property type="entry name" value="DEXQc_UvrD"/>
    <property type="match status" value="1"/>
</dbReference>
<dbReference type="GO" id="GO:0005829">
    <property type="term" value="C:cytosol"/>
    <property type="evidence" value="ECO:0007669"/>
    <property type="project" value="TreeGrafter"/>
</dbReference>
<dbReference type="AlphaFoldDB" id="I4B0L7"/>
<dbReference type="STRING" id="869212.Turpa_0162"/>
<dbReference type="InterPro" id="IPR014016">
    <property type="entry name" value="UvrD-like_ATP-bd"/>
</dbReference>
<evidence type="ECO:0000313" key="18">
    <source>
        <dbReference type="Proteomes" id="UP000006048"/>
    </source>
</evidence>
<dbReference type="GO" id="GO:0043138">
    <property type="term" value="F:3'-5' DNA helicase activity"/>
    <property type="evidence" value="ECO:0007669"/>
    <property type="project" value="UniProtKB-EC"/>
</dbReference>
<dbReference type="Gene3D" id="3.90.320.10">
    <property type="match status" value="1"/>
</dbReference>
<evidence type="ECO:0000256" key="1">
    <source>
        <dbReference type="ARBA" id="ARBA00022722"/>
    </source>
</evidence>
<dbReference type="HOGENOM" id="CLU_001114_6_3_12"/>
<evidence type="ECO:0000256" key="4">
    <source>
        <dbReference type="ARBA" id="ARBA00022801"/>
    </source>
</evidence>
<keyword evidence="8" id="KW-0238">DNA-binding</keyword>
<accession>I4B0L7</accession>
<dbReference type="Gene3D" id="3.40.50.300">
    <property type="entry name" value="P-loop containing nucleotide triphosphate hydrolases"/>
    <property type="match status" value="3"/>
</dbReference>
<feature type="binding site" evidence="14">
    <location>
        <begin position="24"/>
        <end position="31"/>
    </location>
    <ligand>
        <name>ATP</name>
        <dbReference type="ChEBI" id="CHEBI:30616"/>
    </ligand>
</feature>
<dbReference type="PANTHER" id="PTHR11070">
    <property type="entry name" value="UVRD / RECB / PCRA DNA HELICASE FAMILY MEMBER"/>
    <property type="match status" value="1"/>
</dbReference>
<dbReference type="PATRIC" id="fig|869212.3.peg.120"/>
<sequence>MTTEEEQAHIRKLIQSGQHLFIEASAGSGKTTRLVNLVAEIIAQEKATISQILCVTFTEKAAAELKARIYEKLRSMPGEPAKRATENFSLNAIGTIHSFCLRSLGLSKLYSLARTQGEGVSDSELFEEARAWVYREIWTQLDADELARHLHESDFGSGGNNRTFDQALRSRALWCFSMNSLPLSPPAPEMSAIANAAEFFNFTLAAIVRRMHEIAETANSMSFSRMITLMAEAVKDSDFAATIRQSYHYALIDEFQDTDEIQWQIFRTLFLADLQSRKTILVVVGDPKQAIYKFRGADVFVYLRARTELMGLGALTDELTRNYRSVPEILHYLNDFFSDPATAEVWSRAGISYSPAETNDKVVSTGDDSSGTEIWYAENYSQQSTKVFCAQAADRISAIRAAHPDWTIAVIAFKHRTLAVMADALRARAVEYAYYGEKPDVRRLDIEHLKVFVDSFSHETSLGLAQANTTVFMLGQTDALRHYEYLGALLHQGKIINFLQALAQNFRPLHAILEHDADPVEYHAWRTLFENLLNRCGKDIVDHFTLRKAVAQLKDRDAAEAASGDMLRSAAAVQLLTVQSSKGLDWNLVVLADGESDKRWRDFPFFHDAAGHAVVPADIDAFDSGADKLMTSSEESQITQLNLLYVALTRAKHKLLIFAQPALHVANPGPTAAFLYDQIPKVNKIVTLHRLPDATTAVAIDSNGPAEPSSVEPGLFDNPAAPLPLPQHKDVPLRILKRESFSSLSKADFTAVEFADDILPRGAETGQLLHTLLETCDFSGLKSKTTAEANAILQKTRAALEISQLVEDDMLEAVANRILEIVVQCANASLPLVDTAKHTRLSELPQTNLWREMPFYSSADTHAELRRMPASPVTRIMTGFMDMVFTPNDMDYYILDYKSNSLAGVAPADLDDYIKLHYDKQREIYGEALQRYLQELYPESGRRVRGCYFLFLRYLKSGETTGVQFKEYAYV</sequence>
<dbReference type="PANTHER" id="PTHR11070:SF23">
    <property type="entry name" value="RECBCD ENZYME SUBUNIT RECB"/>
    <property type="match status" value="1"/>
</dbReference>
<reference evidence="17 18" key="1">
    <citation type="submission" date="2012-06" db="EMBL/GenBank/DDBJ databases">
        <title>The complete chromosome of genome of Turneriella parva DSM 21527.</title>
        <authorList>
            <consortium name="US DOE Joint Genome Institute (JGI-PGF)"/>
            <person name="Lucas S."/>
            <person name="Han J."/>
            <person name="Lapidus A."/>
            <person name="Bruce D."/>
            <person name="Goodwin L."/>
            <person name="Pitluck S."/>
            <person name="Peters L."/>
            <person name="Kyrpides N."/>
            <person name="Mavromatis K."/>
            <person name="Ivanova N."/>
            <person name="Mikhailova N."/>
            <person name="Chertkov O."/>
            <person name="Detter J.C."/>
            <person name="Tapia R."/>
            <person name="Han C."/>
            <person name="Land M."/>
            <person name="Hauser L."/>
            <person name="Markowitz V."/>
            <person name="Cheng J.-F."/>
            <person name="Hugenholtz P."/>
            <person name="Woyke T."/>
            <person name="Wu D."/>
            <person name="Gronow S."/>
            <person name="Wellnitz S."/>
            <person name="Brambilla E."/>
            <person name="Klenk H.-P."/>
            <person name="Eisen J.A."/>
        </authorList>
    </citation>
    <scope>NUCLEOTIDE SEQUENCE [LARGE SCALE GENOMIC DNA]</scope>
    <source>
        <strain evidence="18">ATCC BAA-1111 / DSM 21527 / NCTC 11395 / H</strain>
    </source>
</reference>
<keyword evidence="7 14" id="KW-0067">ATP-binding</keyword>
<dbReference type="KEGG" id="tpx:Turpa_0162"/>
<keyword evidence="9" id="KW-0234">DNA repair</keyword>
<organism evidence="17 18">
    <name type="scientific">Turneriella parva (strain ATCC BAA-1111 / DSM 21527 / NCTC 11395 / H)</name>
    <name type="common">Leptospira parva</name>
    <dbReference type="NCBI Taxonomy" id="869212"/>
    <lineage>
        <taxon>Bacteria</taxon>
        <taxon>Pseudomonadati</taxon>
        <taxon>Spirochaetota</taxon>
        <taxon>Spirochaetia</taxon>
        <taxon>Leptospirales</taxon>
        <taxon>Leptospiraceae</taxon>
        <taxon>Turneriella</taxon>
    </lineage>
</organism>
<keyword evidence="18" id="KW-1185">Reference proteome</keyword>
<evidence type="ECO:0000256" key="12">
    <source>
        <dbReference type="ARBA" id="ARBA00034808"/>
    </source>
</evidence>
<protein>
    <recommendedName>
        <fullName evidence="12">DNA 3'-5' helicase</fullName>
        <ecNumber evidence="12">5.6.2.4</ecNumber>
    </recommendedName>
</protein>
<dbReference type="InterPro" id="IPR000212">
    <property type="entry name" value="DNA_helicase_UvrD/REP"/>
</dbReference>
<dbReference type="InterPro" id="IPR027417">
    <property type="entry name" value="P-loop_NTPase"/>
</dbReference>
<keyword evidence="3" id="KW-0227">DNA damage</keyword>
<dbReference type="EC" id="5.6.2.4" evidence="12"/>
<name>I4B0L7_TURPD</name>
<comment type="catalytic activity">
    <reaction evidence="13">
        <text>ATP + H2O = ADP + phosphate + H(+)</text>
        <dbReference type="Rhea" id="RHEA:13065"/>
        <dbReference type="ChEBI" id="CHEBI:15377"/>
        <dbReference type="ChEBI" id="CHEBI:15378"/>
        <dbReference type="ChEBI" id="CHEBI:30616"/>
        <dbReference type="ChEBI" id="CHEBI:43474"/>
        <dbReference type="ChEBI" id="CHEBI:456216"/>
        <dbReference type="EC" id="5.6.2.4"/>
    </reaction>
</comment>
<dbReference type="OrthoDB" id="9810135at2"/>